<feature type="domain" description="C2H2-type" evidence="11">
    <location>
        <begin position="198"/>
        <end position="225"/>
    </location>
</feature>
<evidence type="ECO:0000256" key="2">
    <source>
        <dbReference type="ARBA" id="ARBA00006991"/>
    </source>
</evidence>
<accession>A0AAV2SGL8</accession>
<dbReference type="PANTHER" id="PTHR47772:SF13">
    <property type="entry name" value="GASTRULA ZINC FINGER PROTEIN XLCGF49.1-LIKE-RELATED"/>
    <property type="match status" value="1"/>
</dbReference>
<dbReference type="PROSITE" id="PS00028">
    <property type="entry name" value="ZINC_FINGER_C2H2_1"/>
    <property type="match status" value="3"/>
</dbReference>
<feature type="non-terminal residue" evidence="12">
    <location>
        <position position="272"/>
    </location>
</feature>
<sequence length="272" mass="31401">MDQSKIVKQEMASQLIAFMDLKVEEHQIEEELRTNQNYAESVIVKNIQIEPCTNPGGPMMILGENTIKQEWSPTDVGSTKLKNEMDSQDNPRDLRKCSLALHQVIHSGDIQFQFRNCGKRKRFTDKSNPVIHQRTQGGEEIVHCSQCGNSFAQDYNIALHHIMHSGEKPCQCIECVKNFTNKLDFTTHMRAYSEEKTFQCGNCVDIFKYKHQPLKHKRIHSREKPFKCSQCGKGFSRKYDLILHHRIHSGEKPFQCSECDKSFTQASTLTIH</sequence>
<keyword evidence="5 10" id="KW-0863">Zinc-finger</keyword>
<evidence type="ECO:0000256" key="3">
    <source>
        <dbReference type="ARBA" id="ARBA00022723"/>
    </source>
</evidence>
<evidence type="ECO:0000256" key="8">
    <source>
        <dbReference type="ARBA" id="ARBA00023163"/>
    </source>
</evidence>
<dbReference type="GO" id="GO:0005634">
    <property type="term" value="C:nucleus"/>
    <property type="evidence" value="ECO:0007669"/>
    <property type="project" value="UniProtKB-SubCell"/>
</dbReference>
<keyword evidence="6" id="KW-0862">Zinc</keyword>
<dbReference type="FunFam" id="3.30.160.60:FF:000475">
    <property type="entry name" value="zinc finger protein 32 isoform X1"/>
    <property type="match status" value="1"/>
</dbReference>
<feature type="domain" description="C2H2-type" evidence="11">
    <location>
        <begin position="170"/>
        <end position="197"/>
    </location>
</feature>
<protein>
    <recommendedName>
        <fullName evidence="11">C2H2-type domain-containing protein</fullName>
    </recommendedName>
</protein>
<dbReference type="Gene3D" id="3.30.160.60">
    <property type="entry name" value="Classic Zinc Finger"/>
    <property type="match status" value="6"/>
</dbReference>
<comment type="similarity">
    <text evidence="2">Belongs to the krueppel C2H2-type zinc-finger protein family.</text>
</comment>
<evidence type="ECO:0000256" key="7">
    <source>
        <dbReference type="ARBA" id="ARBA00023015"/>
    </source>
</evidence>
<reference evidence="12 13" key="1">
    <citation type="submission" date="2024-05" db="EMBL/GenBank/DDBJ databases">
        <authorList>
            <person name="Wallberg A."/>
        </authorList>
    </citation>
    <scope>NUCLEOTIDE SEQUENCE [LARGE SCALE GENOMIC DNA]</scope>
</reference>
<feature type="domain" description="C2H2-type" evidence="11">
    <location>
        <begin position="254"/>
        <end position="272"/>
    </location>
</feature>
<evidence type="ECO:0000256" key="5">
    <source>
        <dbReference type="ARBA" id="ARBA00022771"/>
    </source>
</evidence>
<keyword evidence="3" id="KW-0479">Metal-binding</keyword>
<feature type="domain" description="C2H2-type" evidence="11">
    <location>
        <begin position="226"/>
        <end position="253"/>
    </location>
</feature>
<dbReference type="FunFam" id="3.30.160.60:FF:000100">
    <property type="entry name" value="Zinc finger 45-like"/>
    <property type="match status" value="1"/>
</dbReference>
<evidence type="ECO:0000256" key="10">
    <source>
        <dbReference type="PROSITE-ProRule" id="PRU00042"/>
    </source>
</evidence>
<dbReference type="EMBL" id="CAXKWB010067071">
    <property type="protein sequence ID" value="CAL4190580.1"/>
    <property type="molecule type" value="Genomic_DNA"/>
</dbReference>
<dbReference type="InterPro" id="IPR036236">
    <property type="entry name" value="Znf_C2H2_sf"/>
</dbReference>
<dbReference type="Proteomes" id="UP001497623">
    <property type="component" value="Unassembled WGS sequence"/>
</dbReference>
<dbReference type="AlphaFoldDB" id="A0AAV2SGL8"/>
<organism evidence="12 13">
    <name type="scientific">Meganyctiphanes norvegica</name>
    <name type="common">Northern krill</name>
    <name type="synonym">Thysanopoda norvegica</name>
    <dbReference type="NCBI Taxonomy" id="48144"/>
    <lineage>
        <taxon>Eukaryota</taxon>
        <taxon>Metazoa</taxon>
        <taxon>Ecdysozoa</taxon>
        <taxon>Arthropoda</taxon>
        <taxon>Crustacea</taxon>
        <taxon>Multicrustacea</taxon>
        <taxon>Malacostraca</taxon>
        <taxon>Eumalacostraca</taxon>
        <taxon>Eucarida</taxon>
        <taxon>Euphausiacea</taxon>
        <taxon>Euphausiidae</taxon>
        <taxon>Meganyctiphanes</taxon>
    </lineage>
</organism>
<evidence type="ECO:0000313" key="12">
    <source>
        <dbReference type="EMBL" id="CAL4190580.1"/>
    </source>
</evidence>
<dbReference type="FunFam" id="3.30.160.60:FF:000478">
    <property type="entry name" value="Zinc finger protein 133"/>
    <property type="match status" value="1"/>
</dbReference>
<feature type="domain" description="C2H2-type" evidence="11">
    <location>
        <begin position="142"/>
        <end position="169"/>
    </location>
</feature>
<evidence type="ECO:0000256" key="9">
    <source>
        <dbReference type="ARBA" id="ARBA00023242"/>
    </source>
</evidence>
<dbReference type="InterPro" id="IPR013087">
    <property type="entry name" value="Znf_C2H2_type"/>
</dbReference>
<dbReference type="SUPFAM" id="SSF57667">
    <property type="entry name" value="beta-beta-alpha zinc fingers"/>
    <property type="match status" value="3"/>
</dbReference>
<dbReference type="Pfam" id="PF00096">
    <property type="entry name" value="zf-C2H2"/>
    <property type="match status" value="2"/>
</dbReference>
<gene>
    <name evidence="12" type="ORF">MNOR_LOCUS36502</name>
</gene>
<dbReference type="SMART" id="SM00355">
    <property type="entry name" value="ZnF_C2H2"/>
    <property type="match status" value="5"/>
</dbReference>
<keyword evidence="13" id="KW-1185">Reference proteome</keyword>
<evidence type="ECO:0000256" key="6">
    <source>
        <dbReference type="ARBA" id="ARBA00022833"/>
    </source>
</evidence>
<dbReference type="PANTHER" id="PTHR47772">
    <property type="entry name" value="ZINC FINGER PROTEIN 200"/>
    <property type="match status" value="1"/>
</dbReference>
<dbReference type="PROSITE" id="PS50157">
    <property type="entry name" value="ZINC_FINGER_C2H2_2"/>
    <property type="match status" value="5"/>
</dbReference>
<comment type="subcellular location">
    <subcellularLocation>
        <location evidence="1">Nucleus</location>
    </subcellularLocation>
</comment>
<keyword evidence="9" id="KW-0539">Nucleus</keyword>
<keyword evidence="8" id="KW-0804">Transcription</keyword>
<dbReference type="GO" id="GO:0008270">
    <property type="term" value="F:zinc ion binding"/>
    <property type="evidence" value="ECO:0007669"/>
    <property type="project" value="UniProtKB-KW"/>
</dbReference>
<comment type="caution">
    <text evidence="12">The sequence shown here is derived from an EMBL/GenBank/DDBJ whole genome shotgun (WGS) entry which is preliminary data.</text>
</comment>
<dbReference type="InterPro" id="IPR050636">
    <property type="entry name" value="C2H2-ZF_domain-containing"/>
</dbReference>
<proteinExistence type="inferred from homology"/>
<evidence type="ECO:0000256" key="1">
    <source>
        <dbReference type="ARBA" id="ARBA00004123"/>
    </source>
</evidence>
<evidence type="ECO:0000256" key="4">
    <source>
        <dbReference type="ARBA" id="ARBA00022737"/>
    </source>
</evidence>
<keyword evidence="4" id="KW-0677">Repeat</keyword>
<evidence type="ECO:0000313" key="13">
    <source>
        <dbReference type="Proteomes" id="UP001497623"/>
    </source>
</evidence>
<evidence type="ECO:0000259" key="11">
    <source>
        <dbReference type="PROSITE" id="PS50157"/>
    </source>
</evidence>
<name>A0AAV2SGL8_MEGNR</name>
<keyword evidence="7" id="KW-0805">Transcription regulation</keyword>